<evidence type="ECO:0000256" key="8">
    <source>
        <dbReference type="ARBA" id="ARBA00023098"/>
    </source>
</evidence>
<dbReference type="NCBIfam" id="TIGR00560">
    <property type="entry name" value="pgsA"/>
    <property type="match status" value="1"/>
</dbReference>
<dbReference type="PANTHER" id="PTHR14269">
    <property type="entry name" value="CDP-DIACYLGLYCEROL--GLYCEROL-3-PHOSPHATE 3-PHOSPHATIDYLTRANSFERASE-RELATED"/>
    <property type="match status" value="1"/>
</dbReference>
<dbReference type="EMBL" id="LFYR01001110">
    <property type="protein sequence ID" value="KMZ64682.1"/>
    <property type="molecule type" value="Genomic_DNA"/>
</dbReference>
<name>A0A0K9P8W6_ZOSMR</name>
<keyword evidence="9 13" id="KW-0472">Membrane</keyword>
<dbReference type="OMA" id="IWIDERI"/>
<evidence type="ECO:0000256" key="9">
    <source>
        <dbReference type="ARBA" id="ARBA00023136"/>
    </source>
</evidence>
<keyword evidence="8" id="KW-0443">Lipid metabolism</keyword>
<evidence type="ECO:0000256" key="10">
    <source>
        <dbReference type="ARBA" id="ARBA00023209"/>
    </source>
</evidence>
<evidence type="ECO:0000256" key="4">
    <source>
        <dbReference type="ARBA" id="ARBA00022516"/>
    </source>
</evidence>
<evidence type="ECO:0000256" key="2">
    <source>
        <dbReference type="ARBA" id="ARBA00004141"/>
    </source>
</evidence>
<comment type="cofactor">
    <cofactor evidence="1">
        <name>Mn(2+)</name>
        <dbReference type="ChEBI" id="CHEBI:29035"/>
    </cofactor>
</comment>
<accession>A0A0K9P8W6</accession>
<gene>
    <name evidence="14" type="ORF">ZOSMA_353G00080</name>
</gene>
<keyword evidence="6 13" id="KW-0812">Transmembrane</keyword>
<keyword evidence="15" id="KW-1185">Reference proteome</keyword>
<comment type="similarity">
    <text evidence="3 12">Belongs to the CDP-alcohol phosphatidyltransferase class-I family.</text>
</comment>
<evidence type="ECO:0000313" key="14">
    <source>
        <dbReference type="EMBL" id="KMZ64682.1"/>
    </source>
</evidence>
<dbReference type="OrthoDB" id="10020554at2759"/>
<dbReference type="Gene3D" id="1.20.120.1760">
    <property type="match status" value="1"/>
</dbReference>
<protein>
    <submittedName>
        <fullName evidence="14">Phosphatidylglycerol-Phosphate Synthase</fullName>
    </submittedName>
</protein>
<dbReference type="GO" id="GO:0006655">
    <property type="term" value="P:phosphatidylglycerol biosynthetic process"/>
    <property type="evidence" value="ECO:0007669"/>
    <property type="project" value="UniProtKB-ARBA"/>
</dbReference>
<evidence type="ECO:0000256" key="7">
    <source>
        <dbReference type="ARBA" id="ARBA00022989"/>
    </source>
</evidence>
<proteinExistence type="inferred from homology"/>
<evidence type="ECO:0000256" key="12">
    <source>
        <dbReference type="RuleBase" id="RU003750"/>
    </source>
</evidence>
<dbReference type="PROSITE" id="PS00379">
    <property type="entry name" value="CDP_ALCOHOL_P_TRANSF"/>
    <property type="match status" value="1"/>
</dbReference>
<dbReference type="InterPro" id="IPR000462">
    <property type="entry name" value="CDP-OH_P_trans"/>
</dbReference>
<comment type="caution">
    <text evidence="14">The sequence shown here is derived from an EMBL/GenBank/DDBJ whole genome shotgun (WGS) entry which is preliminary data.</text>
</comment>
<keyword evidence="11" id="KW-1208">Phospholipid metabolism</keyword>
<dbReference type="GO" id="GO:0005737">
    <property type="term" value="C:cytoplasm"/>
    <property type="evidence" value="ECO:0007669"/>
    <property type="project" value="UniProtKB-ARBA"/>
</dbReference>
<evidence type="ECO:0000256" key="11">
    <source>
        <dbReference type="ARBA" id="ARBA00023264"/>
    </source>
</evidence>
<organism evidence="14 15">
    <name type="scientific">Zostera marina</name>
    <name type="common">Eelgrass</name>
    <dbReference type="NCBI Taxonomy" id="29655"/>
    <lineage>
        <taxon>Eukaryota</taxon>
        <taxon>Viridiplantae</taxon>
        <taxon>Streptophyta</taxon>
        <taxon>Embryophyta</taxon>
        <taxon>Tracheophyta</taxon>
        <taxon>Spermatophyta</taxon>
        <taxon>Magnoliopsida</taxon>
        <taxon>Liliopsida</taxon>
        <taxon>Zosteraceae</taxon>
        <taxon>Zostera</taxon>
    </lineage>
</organism>
<dbReference type="PANTHER" id="PTHR14269:SF62">
    <property type="entry name" value="CDP-DIACYLGLYCEROL--GLYCEROL-3-PHOSPHATE 3-PHOSPHATIDYLTRANSFERASE 1, CHLOROPLASTIC"/>
    <property type="match status" value="1"/>
</dbReference>
<dbReference type="InterPro" id="IPR048254">
    <property type="entry name" value="CDP_ALCOHOL_P_TRANSF_CS"/>
</dbReference>
<dbReference type="FunFam" id="1.20.120.1760:FF:000008">
    <property type="entry name" value="CDP-diacylglycerol--glycerol-3-phosphate 3-phosphatidyltransferase 2"/>
    <property type="match status" value="1"/>
</dbReference>
<keyword evidence="4" id="KW-0444">Lipid biosynthesis</keyword>
<evidence type="ECO:0000256" key="1">
    <source>
        <dbReference type="ARBA" id="ARBA00001936"/>
    </source>
</evidence>
<dbReference type="GO" id="GO:0030145">
    <property type="term" value="F:manganese ion binding"/>
    <property type="evidence" value="ECO:0007669"/>
    <property type="project" value="UniProtKB-ARBA"/>
</dbReference>
<dbReference type="GO" id="GO:0046474">
    <property type="term" value="P:glycerophospholipid biosynthetic process"/>
    <property type="evidence" value="ECO:0000318"/>
    <property type="project" value="GO_Central"/>
</dbReference>
<dbReference type="AlphaFoldDB" id="A0A0K9P8W6"/>
<dbReference type="InterPro" id="IPR050324">
    <property type="entry name" value="CDP-alcohol_PTase-I"/>
</dbReference>
<comment type="subcellular location">
    <subcellularLocation>
        <location evidence="2">Membrane</location>
        <topology evidence="2">Multi-pass membrane protein</topology>
    </subcellularLocation>
</comment>
<dbReference type="Pfam" id="PF01066">
    <property type="entry name" value="CDP-OH_P_transf"/>
    <property type="match status" value="1"/>
</dbReference>
<dbReference type="InterPro" id="IPR043130">
    <property type="entry name" value="CDP-OH_PTrfase_TM_dom"/>
</dbReference>
<evidence type="ECO:0000256" key="13">
    <source>
        <dbReference type="SAM" id="Phobius"/>
    </source>
</evidence>
<evidence type="ECO:0000256" key="3">
    <source>
        <dbReference type="ARBA" id="ARBA00010441"/>
    </source>
</evidence>
<dbReference type="GO" id="GO:0016020">
    <property type="term" value="C:membrane"/>
    <property type="evidence" value="ECO:0007669"/>
    <property type="project" value="UniProtKB-SubCell"/>
</dbReference>
<dbReference type="STRING" id="29655.A0A0K9P8W6"/>
<feature type="transmembrane region" description="Helical" evidence="13">
    <location>
        <begin position="260"/>
        <end position="282"/>
    </location>
</feature>
<dbReference type="InterPro" id="IPR004570">
    <property type="entry name" value="Phosphatidylglycerol_P_synth"/>
</dbReference>
<dbReference type="Proteomes" id="UP000036987">
    <property type="component" value="Unassembled WGS sequence"/>
</dbReference>
<keyword evidence="7 13" id="KW-1133">Transmembrane helix</keyword>
<dbReference type="GO" id="GO:0008444">
    <property type="term" value="F:CDP-diacylglycerol-glycerol-3-phosphate 3-phosphatidyltransferase activity"/>
    <property type="evidence" value="ECO:0000318"/>
    <property type="project" value="GO_Central"/>
</dbReference>
<keyword evidence="10" id="KW-0594">Phospholipid biosynthesis</keyword>
<evidence type="ECO:0000256" key="6">
    <source>
        <dbReference type="ARBA" id="ARBA00022692"/>
    </source>
</evidence>
<evidence type="ECO:0000313" key="15">
    <source>
        <dbReference type="Proteomes" id="UP000036987"/>
    </source>
</evidence>
<dbReference type="GO" id="GO:0045995">
    <property type="term" value="P:regulation of embryonic development"/>
    <property type="evidence" value="ECO:0007669"/>
    <property type="project" value="UniProtKB-ARBA"/>
</dbReference>
<sequence>MISASPPSSLLRHHHHDFFPLLRQSSTRIRQNISALNSSSTLFPQEWHRIGGQLVHQRMAIASVGSDAGFYGRRKKRMDLCIKASSVGDGEVKTSKLMTLPTILTLGRVVAVPFLVGTFYIDTWWSATATTSIFIIAAVTDWLDGYLARKMHLGTPFGAFLDPVADKLMVAATLILLCTKPLESLIFRQTPWILAVPSIAIIGREITMSALREWAASQDSKVFEAVAVNNLGKWKTATQMAALTILLAIRDPSCRGLEGFGAMGVILLYLSAVLAAWSLSVYMKNIWRIL</sequence>
<reference evidence="15" key="1">
    <citation type="journal article" date="2016" name="Nature">
        <title>The genome of the seagrass Zostera marina reveals angiosperm adaptation to the sea.</title>
        <authorList>
            <person name="Olsen J.L."/>
            <person name="Rouze P."/>
            <person name="Verhelst B."/>
            <person name="Lin Y.-C."/>
            <person name="Bayer T."/>
            <person name="Collen J."/>
            <person name="Dattolo E."/>
            <person name="De Paoli E."/>
            <person name="Dittami S."/>
            <person name="Maumus F."/>
            <person name="Michel G."/>
            <person name="Kersting A."/>
            <person name="Lauritano C."/>
            <person name="Lohaus R."/>
            <person name="Toepel M."/>
            <person name="Tonon T."/>
            <person name="Vanneste K."/>
            <person name="Amirebrahimi M."/>
            <person name="Brakel J."/>
            <person name="Bostroem C."/>
            <person name="Chovatia M."/>
            <person name="Grimwood J."/>
            <person name="Jenkins J.W."/>
            <person name="Jueterbock A."/>
            <person name="Mraz A."/>
            <person name="Stam W.T."/>
            <person name="Tice H."/>
            <person name="Bornberg-Bauer E."/>
            <person name="Green P.J."/>
            <person name="Pearson G.A."/>
            <person name="Procaccini G."/>
            <person name="Duarte C.M."/>
            <person name="Schmutz J."/>
            <person name="Reusch T.B.H."/>
            <person name="Van de Peer Y."/>
        </authorList>
    </citation>
    <scope>NUCLEOTIDE SEQUENCE [LARGE SCALE GENOMIC DNA]</scope>
    <source>
        <strain evidence="15">cv. Finnish</strain>
    </source>
</reference>
<evidence type="ECO:0000256" key="5">
    <source>
        <dbReference type="ARBA" id="ARBA00022679"/>
    </source>
</evidence>
<keyword evidence="5 12" id="KW-0808">Transferase</keyword>